<dbReference type="RefSeq" id="WP_116878172.1">
    <property type="nucleotide sequence ID" value="NZ_CP031733.1"/>
</dbReference>
<proteinExistence type="predicted"/>
<dbReference type="EMBL" id="CP031733">
    <property type="protein sequence ID" value="AXQ79419.1"/>
    <property type="molecule type" value="Genomic_DNA"/>
</dbReference>
<accession>A0A372KLQ8</accession>
<dbReference type="AlphaFoldDB" id="A0A372KLQ8"/>
<reference evidence="3 7" key="1">
    <citation type="submission" date="2018-08" db="EMBL/GenBank/DDBJ databases">
        <title>Draft genome of Streptococcus sp .nov. Z2.</title>
        <authorList>
            <person name="Tian Z."/>
        </authorList>
    </citation>
    <scope>NUCLEOTIDE SEQUENCE [LARGE SCALE GENOMIC DNA]</scope>
    <source>
        <strain evidence="3 7">Z2</strain>
    </source>
</reference>
<dbReference type="KEGG" id="schj:DDV21_010185"/>
<dbReference type="EMBL" id="QVQY01000010">
    <property type="protein sequence ID" value="RFU51124.1"/>
    <property type="molecule type" value="Genomic_DNA"/>
</dbReference>
<name>A0A372KLQ8_9STRE</name>
<sequence>MMTLSYWIAKLKEARLKIKNTKEEGIDMMVKLYVISILSGKWPYKRVPAPLKKKVYEQLELAVEDPELLAELTKED</sequence>
<dbReference type="Pfam" id="PF23792">
    <property type="entry name" value="CD1375-like"/>
    <property type="match status" value="1"/>
</dbReference>
<evidence type="ECO:0000313" key="3">
    <source>
        <dbReference type="EMBL" id="RFU51124.1"/>
    </source>
</evidence>
<dbReference type="EMBL" id="QVQZ01000010">
    <property type="protein sequence ID" value="RFU53222.1"/>
    <property type="molecule type" value="Genomic_DNA"/>
</dbReference>
<protein>
    <recommendedName>
        <fullName evidence="1">CD1375-like domain-containing protein</fullName>
    </recommendedName>
</protein>
<evidence type="ECO:0000259" key="1">
    <source>
        <dbReference type="Pfam" id="PF23792"/>
    </source>
</evidence>
<dbReference type="Proteomes" id="UP000246115">
    <property type="component" value="Chromosome"/>
</dbReference>
<dbReference type="InterPro" id="IPR056265">
    <property type="entry name" value="CD1375-like_dom"/>
</dbReference>
<evidence type="ECO:0000313" key="5">
    <source>
        <dbReference type="Proteomes" id="UP000246115"/>
    </source>
</evidence>
<reference evidence="4 6" key="2">
    <citation type="submission" date="2018-08" db="EMBL/GenBank/DDBJ databases">
        <title>Draft genome of Streptococcus sp. nov. Z1.</title>
        <authorList>
            <person name="Tian Z."/>
        </authorList>
    </citation>
    <scope>NUCLEOTIDE SEQUENCE [LARGE SCALE GENOMIC DNA]</scope>
    <source>
        <strain evidence="4">Z1</strain>
        <strain evidence="6">Z1(2018)</strain>
    </source>
</reference>
<dbReference type="Proteomes" id="UP000262901">
    <property type="component" value="Unassembled WGS sequence"/>
</dbReference>
<evidence type="ECO:0000313" key="2">
    <source>
        <dbReference type="EMBL" id="AXQ79419.1"/>
    </source>
</evidence>
<dbReference type="Proteomes" id="UP000264056">
    <property type="component" value="Unassembled WGS sequence"/>
</dbReference>
<keyword evidence="7" id="KW-1185">Reference proteome</keyword>
<gene>
    <name evidence="2" type="ORF">DDV21_010185</name>
    <name evidence="3" type="ORF">DDV22_05315</name>
    <name evidence="4" type="ORF">DDV23_05825</name>
</gene>
<reference evidence="2" key="4">
    <citation type="journal article" date="2019" name="Int. J. Syst. Evol. Microbiol.">
        <title>Streptococcus chenjunshii sp. nov. isolated from feces of Tibetan antelopes.</title>
        <authorList>
            <person name="Tian Z."/>
            <person name="Lu S."/>
            <person name="Jin D."/>
            <person name="Yang J."/>
            <person name="Pu J."/>
            <person name="Lai X.H."/>
            <person name="Bai X.N."/>
            <person name="Wu X.M."/>
            <person name="Li J."/>
            <person name="Wang S."/>
            <person name="Xu J."/>
        </authorList>
    </citation>
    <scope>NUCLEOTIDE SEQUENCE</scope>
    <source>
        <strain evidence="2">Z15</strain>
    </source>
</reference>
<evidence type="ECO:0000313" key="4">
    <source>
        <dbReference type="EMBL" id="RFU53222.1"/>
    </source>
</evidence>
<feature type="domain" description="CD1375-like" evidence="1">
    <location>
        <begin position="28"/>
        <end position="75"/>
    </location>
</feature>
<organism evidence="4 6">
    <name type="scientific">Streptococcus chenjunshii</name>
    <dbReference type="NCBI Taxonomy" id="2173853"/>
    <lineage>
        <taxon>Bacteria</taxon>
        <taxon>Bacillati</taxon>
        <taxon>Bacillota</taxon>
        <taxon>Bacilli</taxon>
        <taxon>Lactobacillales</taxon>
        <taxon>Streptococcaceae</taxon>
        <taxon>Streptococcus</taxon>
    </lineage>
</organism>
<evidence type="ECO:0000313" key="7">
    <source>
        <dbReference type="Proteomes" id="UP000264056"/>
    </source>
</evidence>
<evidence type="ECO:0000313" key="6">
    <source>
        <dbReference type="Proteomes" id="UP000262901"/>
    </source>
</evidence>
<accession>A0A346NEH4</accession>
<reference evidence="5" key="3">
    <citation type="submission" date="2018-08" db="EMBL/GenBank/DDBJ databases">
        <title>Streptococcus chenjunshii sp. nov., isolated from stools sample of the Tibetan antelope in the Qinghai-Tibet plateau, China.</title>
        <authorList>
            <person name="Tian Z."/>
        </authorList>
    </citation>
    <scope>NUCLEOTIDE SEQUENCE [LARGE SCALE GENOMIC DNA]</scope>
    <source>
        <strain evidence="5">Z15</strain>
    </source>
</reference>